<feature type="domain" description="AMP-binding enzyme C-terminal" evidence="6">
    <location>
        <begin position="452"/>
        <end position="526"/>
    </location>
</feature>
<dbReference type="Pfam" id="PF13193">
    <property type="entry name" value="AMP-binding_C"/>
    <property type="match status" value="1"/>
</dbReference>
<sequence length="544" mass="60896">MHGLMMQRPLLISQILEFAAGNFPDQEIVSRATEGPIHRYTYPEMAQRTRKLANALKKLGATEEDRIGTIAWNTYRHLEVYYATSGMGAICHTMNPRLPAEQFIYIVNHAKDKFIFVDLTFLPLMEKLYEHFPDVEGFIVMTDEEHMPQTDLPRVYCYETLIKDESDQFDWPEFDENTASSLCYTSGTTGNPKGVLYSHRSNVLHALFALAVPGLPIDERSVMLPVVPMFHVNAWGTPYFGLIAGAKMVFPGPGLDGESLANLIEDEKVSDAWGVPTVWLGLLGHMRKAGKKFSTLKRTLIGGSALPKSMIQEFRDAHGVEAIQGWGMTEMSPLGTIATPRPSQMEGDWNEELRLRATQGRLVYGVEMKIVDAEGKALPHDGESQGELLVRGNAVISGYYENPEATKKAMDDDGWFRTGDVSVISPDGFMEIVDRVKDVIKSGGEWISSIDLENEAIAHPGLAEAAVIGVRHEKWQERPLLVAVKAEDSDVTREDVLKFLEERVAKWWLPDDVVFVDELPHGATGKLQKAKLRDDFKDYTLPTE</sequence>
<dbReference type="Proteomes" id="UP001595798">
    <property type="component" value="Unassembled WGS sequence"/>
</dbReference>
<evidence type="ECO:0000259" key="6">
    <source>
        <dbReference type="Pfam" id="PF13193"/>
    </source>
</evidence>
<feature type="domain" description="AMP-dependent synthetase/ligase" evidence="5">
    <location>
        <begin position="18"/>
        <end position="400"/>
    </location>
</feature>
<dbReference type="PANTHER" id="PTHR43859">
    <property type="entry name" value="ACYL-ACTIVATING ENZYME"/>
    <property type="match status" value="1"/>
</dbReference>
<dbReference type="SUPFAM" id="SSF56801">
    <property type="entry name" value="Acetyl-CoA synthetase-like"/>
    <property type="match status" value="1"/>
</dbReference>
<gene>
    <name evidence="7" type="ORF">ACFOZ5_11795</name>
</gene>
<dbReference type="InterPro" id="IPR020845">
    <property type="entry name" value="AMP-binding_CS"/>
</dbReference>
<evidence type="ECO:0000256" key="4">
    <source>
        <dbReference type="ARBA" id="ARBA00023098"/>
    </source>
</evidence>
<dbReference type="InterPro" id="IPR045851">
    <property type="entry name" value="AMP-bd_C_sf"/>
</dbReference>
<dbReference type="InterPro" id="IPR042099">
    <property type="entry name" value="ANL_N_sf"/>
</dbReference>
<dbReference type="EMBL" id="JBHSDI010000015">
    <property type="protein sequence ID" value="MFC4259712.1"/>
    <property type="molecule type" value="Genomic_DNA"/>
</dbReference>
<dbReference type="NCBIfam" id="NF004837">
    <property type="entry name" value="PRK06187.1"/>
    <property type="match status" value="1"/>
</dbReference>
<evidence type="ECO:0000256" key="1">
    <source>
        <dbReference type="ARBA" id="ARBA00006432"/>
    </source>
</evidence>
<keyword evidence="8" id="KW-1185">Reference proteome</keyword>
<comment type="similarity">
    <text evidence="1">Belongs to the ATP-dependent AMP-binding enzyme family.</text>
</comment>
<keyword evidence="3" id="KW-0276">Fatty acid metabolism</keyword>
<dbReference type="CDD" id="cd12119">
    <property type="entry name" value="ttLC_FACS_AlkK_like"/>
    <property type="match status" value="1"/>
</dbReference>
<dbReference type="Gene3D" id="3.30.300.30">
    <property type="match status" value="1"/>
</dbReference>
<dbReference type="InterPro" id="IPR000873">
    <property type="entry name" value="AMP-dep_synth/lig_dom"/>
</dbReference>
<dbReference type="InterPro" id="IPR025110">
    <property type="entry name" value="AMP-bd_C"/>
</dbReference>
<evidence type="ECO:0000256" key="3">
    <source>
        <dbReference type="ARBA" id="ARBA00022832"/>
    </source>
</evidence>
<evidence type="ECO:0000313" key="8">
    <source>
        <dbReference type="Proteomes" id="UP001595798"/>
    </source>
</evidence>
<proteinExistence type="inferred from homology"/>
<dbReference type="GO" id="GO:0004467">
    <property type="term" value="F:long-chain fatty acid-CoA ligase activity"/>
    <property type="evidence" value="ECO:0007669"/>
    <property type="project" value="UniProtKB-EC"/>
</dbReference>
<name>A0ABV8QJI5_9GAMM</name>
<reference evidence="8" key="1">
    <citation type="journal article" date="2019" name="Int. J. Syst. Evol. Microbiol.">
        <title>The Global Catalogue of Microorganisms (GCM) 10K type strain sequencing project: providing services to taxonomists for standard genome sequencing and annotation.</title>
        <authorList>
            <consortium name="The Broad Institute Genomics Platform"/>
            <consortium name="The Broad Institute Genome Sequencing Center for Infectious Disease"/>
            <person name="Wu L."/>
            <person name="Ma J."/>
        </authorList>
    </citation>
    <scope>NUCLEOTIDE SEQUENCE [LARGE SCALE GENOMIC DNA]</scope>
    <source>
        <strain evidence="8">CECT 7297</strain>
    </source>
</reference>
<protein>
    <submittedName>
        <fullName evidence="7">Long-chain-fatty-acid--CoA ligase</fullName>
        <ecNumber evidence="7">6.2.1.3</ecNumber>
    </submittedName>
</protein>
<dbReference type="Gene3D" id="3.40.50.12780">
    <property type="entry name" value="N-terminal domain of ligase-like"/>
    <property type="match status" value="1"/>
</dbReference>
<evidence type="ECO:0000256" key="2">
    <source>
        <dbReference type="ARBA" id="ARBA00022598"/>
    </source>
</evidence>
<dbReference type="EC" id="6.2.1.3" evidence="7"/>
<evidence type="ECO:0000259" key="5">
    <source>
        <dbReference type="Pfam" id="PF00501"/>
    </source>
</evidence>
<dbReference type="PROSITE" id="PS00455">
    <property type="entry name" value="AMP_BINDING"/>
    <property type="match status" value="1"/>
</dbReference>
<dbReference type="RefSeq" id="WP_379887519.1">
    <property type="nucleotide sequence ID" value="NZ_JBHSDI010000015.1"/>
</dbReference>
<accession>A0ABV8QJI5</accession>
<dbReference type="Pfam" id="PF00501">
    <property type="entry name" value="AMP-binding"/>
    <property type="match status" value="1"/>
</dbReference>
<keyword evidence="2 7" id="KW-0436">Ligase</keyword>
<evidence type="ECO:0000313" key="7">
    <source>
        <dbReference type="EMBL" id="MFC4259712.1"/>
    </source>
</evidence>
<keyword evidence="4" id="KW-0443">Lipid metabolism</keyword>
<organism evidence="7 8">
    <name type="scientific">Marinobacter lacisalsi</name>
    <dbReference type="NCBI Taxonomy" id="475979"/>
    <lineage>
        <taxon>Bacteria</taxon>
        <taxon>Pseudomonadati</taxon>
        <taxon>Pseudomonadota</taxon>
        <taxon>Gammaproteobacteria</taxon>
        <taxon>Pseudomonadales</taxon>
        <taxon>Marinobacteraceae</taxon>
        <taxon>Marinobacter</taxon>
    </lineage>
</organism>
<comment type="caution">
    <text evidence="7">The sequence shown here is derived from an EMBL/GenBank/DDBJ whole genome shotgun (WGS) entry which is preliminary data.</text>
</comment>
<dbReference type="PANTHER" id="PTHR43859:SF4">
    <property type="entry name" value="BUTANOATE--COA LIGASE AAE1-RELATED"/>
    <property type="match status" value="1"/>
</dbReference>